<protein>
    <submittedName>
        <fullName evidence="2">Uncharacterized protein</fullName>
    </submittedName>
</protein>
<gene>
    <name evidence="2" type="ORF">BofuT4_P015860.1</name>
</gene>
<accession>G2YHU3</accession>
<dbReference type="HOGENOM" id="CLU_1854955_0_0_1"/>
<reference evidence="3" key="1">
    <citation type="journal article" date="2011" name="PLoS Genet.">
        <title>Genomic analysis of the necrotrophic fungal pathogens Sclerotinia sclerotiorum and Botrytis cinerea.</title>
        <authorList>
            <person name="Amselem J."/>
            <person name="Cuomo C.A."/>
            <person name="van Kan J.A."/>
            <person name="Viaud M."/>
            <person name="Benito E.P."/>
            <person name="Couloux A."/>
            <person name="Coutinho P.M."/>
            <person name="de Vries R.P."/>
            <person name="Dyer P.S."/>
            <person name="Fillinger S."/>
            <person name="Fournier E."/>
            <person name="Gout L."/>
            <person name="Hahn M."/>
            <person name="Kohn L."/>
            <person name="Lapalu N."/>
            <person name="Plummer K.M."/>
            <person name="Pradier J.M."/>
            <person name="Quevillon E."/>
            <person name="Sharon A."/>
            <person name="Simon A."/>
            <person name="ten Have A."/>
            <person name="Tudzynski B."/>
            <person name="Tudzynski P."/>
            <person name="Wincker P."/>
            <person name="Andrew M."/>
            <person name="Anthouard V."/>
            <person name="Beever R.E."/>
            <person name="Beffa R."/>
            <person name="Benoit I."/>
            <person name="Bouzid O."/>
            <person name="Brault B."/>
            <person name="Chen Z."/>
            <person name="Choquer M."/>
            <person name="Collemare J."/>
            <person name="Cotton P."/>
            <person name="Danchin E.G."/>
            <person name="Da Silva C."/>
            <person name="Gautier A."/>
            <person name="Giraud C."/>
            <person name="Giraud T."/>
            <person name="Gonzalez C."/>
            <person name="Grossetete S."/>
            <person name="Guldener U."/>
            <person name="Henrissat B."/>
            <person name="Howlett B.J."/>
            <person name="Kodira C."/>
            <person name="Kretschmer M."/>
            <person name="Lappartient A."/>
            <person name="Leroch M."/>
            <person name="Levis C."/>
            <person name="Mauceli E."/>
            <person name="Neuveglise C."/>
            <person name="Oeser B."/>
            <person name="Pearson M."/>
            <person name="Poulain J."/>
            <person name="Poussereau N."/>
            <person name="Quesneville H."/>
            <person name="Rascle C."/>
            <person name="Schumacher J."/>
            <person name="Segurens B."/>
            <person name="Sexton A."/>
            <person name="Silva E."/>
            <person name="Sirven C."/>
            <person name="Soanes D.M."/>
            <person name="Talbot N.J."/>
            <person name="Templeton M."/>
            <person name="Yandava C."/>
            <person name="Yarden O."/>
            <person name="Zeng Q."/>
            <person name="Rollins J.A."/>
            <person name="Lebrun M.H."/>
            <person name="Dickman M."/>
        </authorList>
    </citation>
    <scope>NUCLEOTIDE SEQUENCE [LARGE SCALE GENOMIC DNA]</scope>
    <source>
        <strain evidence="3">T4</strain>
    </source>
</reference>
<feature type="region of interest" description="Disordered" evidence="1">
    <location>
        <begin position="56"/>
        <end position="76"/>
    </location>
</feature>
<evidence type="ECO:0000313" key="2">
    <source>
        <dbReference type="EMBL" id="CCD51280.1"/>
    </source>
</evidence>
<dbReference type="InParanoid" id="G2YHU3"/>
<evidence type="ECO:0000313" key="3">
    <source>
        <dbReference type="Proteomes" id="UP000008177"/>
    </source>
</evidence>
<dbReference type="Proteomes" id="UP000008177">
    <property type="component" value="Unplaced contigs"/>
</dbReference>
<evidence type="ECO:0000256" key="1">
    <source>
        <dbReference type="SAM" id="MobiDB-lite"/>
    </source>
</evidence>
<organism evidence="2 3">
    <name type="scientific">Botryotinia fuckeliana (strain T4)</name>
    <name type="common">Noble rot fungus</name>
    <name type="synonym">Botrytis cinerea</name>
    <dbReference type="NCBI Taxonomy" id="999810"/>
    <lineage>
        <taxon>Eukaryota</taxon>
        <taxon>Fungi</taxon>
        <taxon>Dikarya</taxon>
        <taxon>Ascomycota</taxon>
        <taxon>Pezizomycotina</taxon>
        <taxon>Leotiomycetes</taxon>
        <taxon>Helotiales</taxon>
        <taxon>Sclerotiniaceae</taxon>
        <taxon>Botrytis</taxon>
    </lineage>
</organism>
<dbReference type="AlphaFoldDB" id="G2YHU3"/>
<sequence length="138" mass="15808">MSHQMHRAASASSYHIALIFQANFSTRVIFAGSLPPLTNQNGSIKFFRKTFESGIQSKQNKTKHQHQNYQISTNSPSKLKLNRRMTTKQLLHLTPKYYAYPTHPKLFEERLEFLNSASAPTSLQRQALPPTTNSYENP</sequence>
<name>G2YHU3_BOTF4</name>
<dbReference type="EMBL" id="FQ790337">
    <property type="protein sequence ID" value="CCD51280.1"/>
    <property type="molecule type" value="Genomic_DNA"/>
</dbReference>
<feature type="compositionally biased region" description="Polar residues" evidence="1">
    <location>
        <begin position="67"/>
        <end position="76"/>
    </location>
</feature>
<proteinExistence type="predicted"/>